<dbReference type="RefSeq" id="WP_235472280.1">
    <property type="nucleotide sequence ID" value="NZ_BBZA01000001.1"/>
</dbReference>
<dbReference type="CDD" id="cd03255">
    <property type="entry name" value="ABC_MJ0796_LolCDE_FtsE"/>
    <property type="match status" value="1"/>
</dbReference>
<dbReference type="InterPro" id="IPR015854">
    <property type="entry name" value="ABC_transpr_LolD-like"/>
</dbReference>
<dbReference type="InParanoid" id="A0A0M9UBA0"/>
<evidence type="ECO:0000313" key="6">
    <source>
        <dbReference type="Proteomes" id="UP000037784"/>
    </source>
</evidence>
<evidence type="ECO:0000256" key="1">
    <source>
        <dbReference type="ARBA" id="ARBA00022448"/>
    </source>
</evidence>
<keyword evidence="2" id="KW-0547">Nucleotide-binding</keyword>
<dbReference type="PROSITE" id="PS50893">
    <property type="entry name" value="ABC_TRANSPORTER_2"/>
    <property type="match status" value="1"/>
</dbReference>
<sequence length="242" mass="26648">MMNTTPLAALHNVSKVYQLGDVPVHALDNVSLEIAEGELVVVLGPSGSGKTTTLNLLGGLDRPTEGRILVAGEEISAYDDDALTDYRRRMVGFVFQFFNLMPTLTARENVEFALELVESDRRRITQRAEEILAQVGLAEIADRFPYQMSGGQQQRVAVARAVAKQPRLLLCDEPTGNLDTEAGRNVLETIQSLNREYGTTVVLVTHNTAIAEMADRVIRMHDGRIAEEHRNPAPKPASAITW</sequence>
<dbReference type="InterPro" id="IPR003439">
    <property type="entry name" value="ABC_transporter-like_ATP-bd"/>
</dbReference>
<accession>A0A0M9UBA0</accession>
<dbReference type="AlphaFoldDB" id="A0A0M9UBA0"/>
<keyword evidence="3 5" id="KW-0067">ATP-binding</keyword>
<dbReference type="GO" id="GO:0098796">
    <property type="term" value="C:membrane protein complex"/>
    <property type="evidence" value="ECO:0007669"/>
    <property type="project" value="UniProtKB-ARBA"/>
</dbReference>
<reference evidence="5 6" key="1">
    <citation type="journal article" date="2015" name="Genome Announc.">
        <title>Draft Genome Sequence of a Heterotrophic Facultative Anaerobic Thermophilic Bacterium, Ardenticatena maritima Strain 110ST.</title>
        <authorList>
            <person name="Kawaichi S."/>
            <person name="Yoshida T."/>
            <person name="Sako Y."/>
            <person name="Nakamura R."/>
        </authorList>
    </citation>
    <scope>NUCLEOTIDE SEQUENCE [LARGE SCALE GENOMIC DNA]</scope>
    <source>
        <strain evidence="5 6">110S</strain>
    </source>
</reference>
<dbReference type="InterPro" id="IPR027417">
    <property type="entry name" value="P-loop_NTPase"/>
</dbReference>
<dbReference type="InterPro" id="IPR017911">
    <property type="entry name" value="MacB-like_ATP-bd"/>
</dbReference>
<keyword evidence="1" id="KW-0813">Transport</keyword>
<dbReference type="PANTHER" id="PTHR24220:SF686">
    <property type="entry name" value="BLL7988 PROTEIN"/>
    <property type="match status" value="1"/>
</dbReference>
<gene>
    <name evidence="5" type="ORF">ARMA_0010</name>
</gene>
<keyword evidence="6" id="KW-1185">Reference proteome</keyword>
<dbReference type="GO" id="GO:0005524">
    <property type="term" value="F:ATP binding"/>
    <property type="evidence" value="ECO:0007669"/>
    <property type="project" value="UniProtKB-KW"/>
</dbReference>
<dbReference type="FunFam" id="3.40.50.300:FF:000032">
    <property type="entry name" value="Export ABC transporter ATP-binding protein"/>
    <property type="match status" value="1"/>
</dbReference>
<evidence type="ECO:0000313" key="5">
    <source>
        <dbReference type="EMBL" id="GAP61587.1"/>
    </source>
</evidence>
<organism evidence="5 6">
    <name type="scientific">Ardenticatena maritima</name>
    <dbReference type="NCBI Taxonomy" id="872965"/>
    <lineage>
        <taxon>Bacteria</taxon>
        <taxon>Bacillati</taxon>
        <taxon>Chloroflexota</taxon>
        <taxon>Ardenticatenia</taxon>
        <taxon>Ardenticatenales</taxon>
        <taxon>Ardenticatenaceae</taxon>
        <taxon>Ardenticatena</taxon>
    </lineage>
</organism>
<dbReference type="SUPFAM" id="SSF52540">
    <property type="entry name" value="P-loop containing nucleoside triphosphate hydrolases"/>
    <property type="match status" value="1"/>
</dbReference>
<dbReference type="GO" id="GO:0016887">
    <property type="term" value="F:ATP hydrolysis activity"/>
    <property type="evidence" value="ECO:0007669"/>
    <property type="project" value="InterPro"/>
</dbReference>
<dbReference type="GO" id="GO:0005886">
    <property type="term" value="C:plasma membrane"/>
    <property type="evidence" value="ECO:0007669"/>
    <property type="project" value="TreeGrafter"/>
</dbReference>
<evidence type="ECO:0000256" key="2">
    <source>
        <dbReference type="ARBA" id="ARBA00022741"/>
    </source>
</evidence>
<reference evidence="6" key="2">
    <citation type="submission" date="2015-08" db="EMBL/GenBank/DDBJ databases">
        <title>Draft Genome Sequence of a Heterotrophic Facultative Anaerobic Bacterium Ardenticatena maritima Strain 110S.</title>
        <authorList>
            <person name="Kawaichi S."/>
            <person name="Yoshida T."/>
            <person name="Sako Y."/>
            <person name="Nakamura R."/>
        </authorList>
    </citation>
    <scope>NUCLEOTIDE SEQUENCE [LARGE SCALE GENOMIC DNA]</scope>
    <source>
        <strain evidence="6">110S</strain>
    </source>
</reference>
<dbReference type="PROSITE" id="PS00211">
    <property type="entry name" value="ABC_TRANSPORTER_1"/>
    <property type="match status" value="1"/>
</dbReference>
<feature type="domain" description="ABC transporter" evidence="4">
    <location>
        <begin position="8"/>
        <end position="241"/>
    </location>
</feature>
<protein>
    <submittedName>
        <fullName evidence="5">Putative ABC transport system ATP-binding protein</fullName>
    </submittedName>
</protein>
<dbReference type="Gene3D" id="3.40.50.300">
    <property type="entry name" value="P-loop containing nucleotide triphosphate hydrolases"/>
    <property type="match status" value="1"/>
</dbReference>
<name>A0A0M9UBA0_9CHLR</name>
<dbReference type="InterPro" id="IPR017871">
    <property type="entry name" value="ABC_transporter-like_CS"/>
</dbReference>
<dbReference type="PANTHER" id="PTHR24220">
    <property type="entry name" value="IMPORT ATP-BINDING PROTEIN"/>
    <property type="match status" value="1"/>
</dbReference>
<dbReference type="EMBL" id="BBZA01000001">
    <property type="protein sequence ID" value="GAP61587.1"/>
    <property type="molecule type" value="Genomic_DNA"/>
</dbReference>
<dbReference type="InterPro" id="IPR003593">
    <property type="entry name" value="AAA+_ATPase"/>
</dbReference>
<evidence type="ECO:0000259" key="4">
    <source>
        <dbReference type="PROSITE" id="PS50893"/>
    </source>
</evidence>
<dbReference type="SMART" id="SM00382">
    <property type="entry name" value="AAA"/>
    <property type="match status" value="1"/>
</dbReference>
<dbReference type="GO" id="GO:0022857">
    <property type="term" value="F:transmembrane transporter activity"/>
    <property type="evidence" value="ECO:0007669"/>
    <property type="project" value="TreeGrafter"/>
</dbReference>
<evidence type="ECO:0000256" key="3">
    <source>
        <dbReference type="ARBA" id="ARBA00022840"/>
    </source>
</evidence>
<dbReference type="Pfam" id="PF00005">
    <property type="entry name" value="ABC_tran"/>
    <property type="match status" value="1"/>
</dbReference>
<proteinExistence type="predicted"/>
<comment type="caution">
    <text evidence="5">The sequence shown here is derived from an EMBL/GenBank/DDBJ whole genome shotgun (WGS) entry which is preliminary data.</text>
</comment>
<dbReference type="STRING" id="872965.SE16_11305"/>
<dbReference type="Proteomes" id="UP000037784">
    <property type="component" value="Unassembled WGS sequence"/>
</dbReference>